<organism evidence="13">
    <name type="scientific">Xanthi rhabdovirus</name>
    <dbReference type="NCBI Taxonomy" id="2805772"/>
    <lineage>
        <taxon>Viruses</taxon>
        <taxon>Riboviria</taxon>
        <taxon>Orthornavirae</taxon>
        <taxon>Negarnaviricota</taxon>
        <taxon>Haploviricotina</taxon>
        <taxon>Monjiviricetes</taxon>
        <taxon>Mononegavirales</taxon>
        <taxon>Rhabdoviridae</taxon>
    </lineage>
</organism>
<evidence type="ECO:0000259" key="12">
    <source>
        <dbReference type="Pfam" id="PF00945"/>
    </source>
</evidence>
<keyword evidence="10" id="KW-0687">Ribonucleoprotein</keyword>
<dbReference type="EMBL" id="MW520377">
    <property type="protein sequence ID" value="QSL99567.1"/>
    <property type="molecule type" value="Viral_cRNA"/>
</dbReference>
<dbReference type="GO" id="GO:0030430">
    <property type="term" value="C:host cell cytoplasm"/>
    <property type="evidence" value="ECO:0007669"/>
    <property type="project" value="UniProtKB-SubCell"/>
</dbReference>
<evidence type="ECO:0000256" key="7">
    <source>
        <dbReference type="ARBA" id="ARBA00022884"/>
    </source>
</evidence>
<reference evidence="13" key="1">
    <citation type="submission" date="2021-01" db="EMBL/GenBank/DDBJ databases">
        <authorList>
            <person name="Konstantinidis K."/>
            <person name="Dovrolis N."/>
            <person name="Kouvela A."/>
            <person name="Kassela K."/>
            <person name="Rosa Freitas M.G."/>
            <person name="Nearchou A."/>
            <person name="de Courcy Williams M."/>
            <person name="Veletza S."/>
            <person name="Mavromara P."/>
            <person name="Karakasiliotis I."/>
        </authorList>
    </citation>
    <scope>NUCLEOTIDE SEQUENCE</scope>
    <source>
        <strain evidence="13">RC1</strain>
    </source>
</reference>
<dbReference type="GO" id="GO:1990904">
    <property type="term" value="C:ribonucleoprotein complex"/>
    <property type="evidence" value="ECO:0007669"/>
    <property type="project" value="UniProtKB-KW"/>
</dbReference>
<accession>A0A899IM59</accession>
<dbReference type="Gene3D" id="1.10.3610.10">
    <property type="entry name" value="Nucleoprotein"/>
    <property type="match status" value="1"/>
</dbReference>
<evidence type="ECO:0000256" key="5">
    <source>
        <dbReference type="ARBA" id="ARBA00022561"/>
    </source>
</evidence>
<dbReference type="Pfam" id="PF00945">
    <property type="entry name" value="Rhabdo_ncap"/>
    <property type="match status" value="1"/>
</dbReference>
<keyword evidence="9" id="KW-1035">Host cytoplasm</keyword>
<evidence type="ECO:0000256" key="2">
    <source>
        <dbReference type="ARBA" id="ARBA00004328"/>
    </source>
</evidence>
<evidence type="ECO:0000256" key="9">
    <source>
        <dbReference type="ARBA" id="ARBA00023200"/>
    </source>
</evidence>
<comment type="subcellular location">
    <subcellularLocation>
        <location evidence="1">Host cytoplasm</location>
    </subcellularLocation>
    <subcellularLocation>
        <location evidence="2">Virion</location>
    </subcellularLocation>
</comment>
<dbReference type="Gene3D" id="1.10.3570.10">
    <property type="entry name" value="Rhabdovirus nucleocapsid protein like domain"/>
    <property type="match status" value="1"/>
</dbReference>
<proteinExistence type="predicted"/>
<keyword evidence="6" id="KW-0946">Virion</keyword>
<dbReference type="InterPro" id="IPR023330">
    <property type="entry name" value="Rhabdovirus_ncapsid_N"/>
</dbReference>
<keyword evidence="7" id="KW-0694">RNA-binding</keyword>
<evidence type="ECO:0000256" key="8">
    <source>
        <dbReference type="ARBA" id="ARBA00023086"/>
    </source>
</evidence>
<dbReference type="GO" id="GO:0019029">
    <property type="term" value="C:helical viral capsid"/>
    <property type="evidence" value="ECO:0007669"/>
    <property type="project" value="UniProtKB-KW"/>
</dbReference>
<keyword evidence="8 13" id="KW-0543">Viral nucleoprotein</keyword>
<protein>
    <recommendedName>
        <fullName evidence="3">Nucleoprotein</fullName>
    </recommendedName>
    <alternativeName>
        <fullName evidence="11">Nucleocapsid protein</fullName>
    </alternativeName>
</protein>
<evidence type="ECO:0000256" key="11">
    <source>
        <dbReference type="ARBA" id="ARBA00033344"/>
    </source>
</evidence>
<name>A0A899IM59_9RHAB</name>
<dbReference type="InterPro" id="IPR035961">
    <property type="entry name" value="Rhabdovirus_nucleoprotein-like"/>
</dbReference>
<dbReference type="InterPro" id="IPR000448">
    <property type="entry name" value="Rhabdo_ncapsid"/>
</dbReference>
<evidence type="ECO:0000256" key="1">
    <source>
        <dbReference type="ARBA" id="ARBA00004192"/>
    </source>
</evidence>
<keyword evidence="4" id="KW-1139">Helical capsid protein</keyword>
<dbReference type="GO" id="GO:0019013">
    <property type="term" value="C:viral nucleocapsid"/>
    <property type="evidence" value="ECO:0007669"/>
    <property type="project" value="UniProtKB-KW"/>
</dbReference>
<dbReference type="InterPro" id="IPR023331">
    <property type="entry name" value="Rhabdovirus_ncapsid_C"/>
</dbReference>
<evidence type="ECO:0000256" key="3">
    <source>
        <dbReference type="ARBA" id="ARBA00014389"/>
    </source>
</evidence>
<evidence type="ECO:0000256" key="4">
    <source>
        <dbReference type="ARBA" id="ARBA00022497"/>
    </source>
</evidence>
<evidence type="ECO:0000256" key="6">
    <source>
        <dbReference type="ARBA" id="ARBA00022844"/>
    </source>
</evidence>
<sequence length="477" mass="52526">MATPSTSGKSGNDAVAAFPVNAPMSNKMFRGGMPDRPVQQFKAPAKAHGEYAGDWFINHPGQKPELVLTRYPADCTAEVIAETIYRRGMGNPVGADYVVFMIAEAFKELIATNTTVWSSFGTVIAPEGVNVTPLSVLDVKMVQPETAVGLPDAATTRTVTPLSMLYLVFAPLRLDTTYAEYKDALVNRMTAAMSTMRLPANLSPATFATGYANLRNNNNYLKLTAALDMFLNRFPGNDHAKLRIGTIVSRFRDCSGLKTLVYFTSIMGVGDEDILGWVWNKDVARDVERVMDYRSAPDDEYGYGPYFSFMRFGSKSATSMVMNPYLHIYVHTIGIVMGHSRSINAIMPSEVPYHNVMRTAMAIGYAMTGPGNVAQEFGAAGRPMIDIHNYVGPGDDDLEVAAGGNLDDVVAENELPPIGANYEDWLHYYGRNSDRRLFERHTFEAARLINNRQHVYRERSVGLCLATFAAAIVQQAD</sequence>
<evidence type="ECO:0000256" key="10">
    <source>
        <dbReference type="ARBA" id="ARBA00023274"/>
    </source>
</evidence>
<keyword evidence="5" id="KW-0167">Capsid protein</keyword>
<dbReference type="GO" id="GO:0003723">
    <property type="term" value="F:RNA binding"/>
    <property type="evidence" value="ECO:0007669"/>
    <property type="project" value="UniProtKB-KW"/>
</dbReference>
<feature type="domain" description="Rhabdovirus nucleocapsid" evidence="12">
    <location>
        <begin position="48"/>
        <end position="433"/>
    </location>
</feature>
<dbReference type="SUPFAM" id="SSF140809">
    <property type="entry name" value="Rhabdovirus nucleoprotein-like"/>
    <property type="match status" value="1"/>
</dbReference>
<evidence type="ECO:0000313" key="13">
    <source>
        <dbReference type="EMBL" id="QSL99567.1"/>
    </source>
</evidence>